<organism evidence="1 2">
    <name type="scientific">Prevotella denticola</name>
    <dbReference type="NCBI Taxonomy" id="28129"/>
    <lineage>
        <taxon>Bacteria</taxon>
        <taxon>Pseudomonadati</taxon>
        <taxon>Bacteroidota</taxon>
        <taxon>Bacteroidia</taxon>
        <taxon>Bacteroidales</taxon>
        <taxon>Prevotellaceae</taxon>
        <taxon>Prevotella</taxon>
    </lineage>
</organism>
<accession>A0A379E2S8</accession>
<gene>
    <name evidence="1" type="ORF">NCTC13067_00678</name>
</gene>
<evidence type="ECO:0000313" key="1">
    <source>
        <dbReference type="EMBL" id="SUB87023.1"/>
    </source>
</evidence>
<dbReference type="AlphaFoldDB" id="A0A379E2S8"/>
<sequence>MVRGYFHAFFSGQGEVLYPGKKRLEAKEYKRIVVDNFENFSSHFVTVLFPVLVRLNYSDVEAVTEDMKRHHFSGSTPSKILLRYACGNKKLYELVTTEYQKHMCALLEGHLMSADAYFSDCPPLTGDDSVSVSLAIRSLVRVQMQAYASGITLAKTEAAGLRQATVYRLMLSGMMSLLHETPVNLEEENLEMMFRKVALNSENFETLMNEMNQAYEDLV</sequence>
<evidence type="ECO:0000313" key="2">
    <source>
        <dbReference type="Proteomes" id="UP000255469"/>
    </source>
</evidence>
<name>A0A379E2S8_9BACT</name>
<proteinExistence type="predicted"/>
<protein>
    <submittedName>
        <fullName evidence="1">Uncharacterized protein</fullName>
    </submittedName>
</protein>
<dbReference type="EMBL" id="UGTM01000001">
    <property type="protein sequence ID" value="SUB87023.1"/>
    <property type="molecule type" value="Genomic_DNA"/>
</dbReference>
<dbReference type="Proteomes" id="UP000255469">
    <property type="component" value="Unassembled WGS sequence"/>
</dbReference>
<reference evidence="1 2" key="1">
    <citation type="submission" date="2018-06" db="EMBL/GenBank/DDBJ databases">
        <authorList>
            <consortium name="Pathogen Informatics"/>
            <person name="Doyle S."/>
        </authorList>
    </citation>
    <scope>NUCLEOTIDE SEQUENCE [LARGE SCALE GENOMIC DNA]</scope>
    <source>
        <strain evidence="1 2">NCTC13067</strain>
    </source>
</reference>